<sequence>MNALKIFSRVYVNDLDASIAFYEALTGATCESRFAYKEKALELAQIGSLLLIAGSDQALAPFRATNLTILVDSISEYKEFLLNSGAVIIRDITNVPTGFNMTAQHKDGTIVEYVEFANA</sequence>
<evidence type="ECO:0000313" key="1">
    <source>
        <dbReference type="EMBL" id="GAK48992.1"/>
    </source>
</evidence>
<dbReference type="Gene3D" id="3.10.180.10">
    <property type="entry name" value="2,3-Dihydroxybiphenyl 1,2-Dioxygenase, domain 1"/>
    <property type="match status" value="1"/>
</dbReference>
<name>A0A0S6VPT4_9BACT</name>
<accession>A0A0S6VPT4</accession>
<keyword evidence="2" id="KW-1185">Reference proteome</keyword>
<dbReference type="HOGENOM" id="CLU_142859_0_0_0"/>
<dbReference type="SUPFAM" id="SSF54593">
    <property type="entry name" value="Glyoxalase/Bleomycin resistance protein/Dihydroxybiphenyl dioxygenase"/>
    <property type="match status" value="1"/>
</dbReference>
<reference evidence="1" key="1">
    <citation type="journal article" date="2015" name="PeerJ">
        <title>First genomic representation of candidate bacterial phylum KSB3 points to enhanced environmental sensing as a trigger of wastewater bulking.</title>
        <authorList>
            <person name="Sekiguchi Y."/>
            <person name="Ohashi A."/>
            <person name="Parks D.H."/>
            <person name="Yamauchi T."/>
            <person name="Tyson G.W."/>
            <person name="Hugenholtz P."/>
        </authorList>
    </citation>
    <scope>NUCLEOTIDE SEQUENCE [LARGE SCALE GENOMIC DNA]</scope>
</reference>
<organism evidence="1">
    <name type="scientific">Candidatus Moduliflexus flocculans</name>
    <dbReference type="NCBI Taxonomy" id="1499966"/>
    <lineage>
        <taxon>Bacteria</taxon>
        <taxon>Candidatus Moduliflexota</taxon>
        <taxon>Candidatus Moduliflexia</taxon>
        <taxon>Candidatus Moduliflexales</taxon>
        <taxon>Candidatus Moduliflexaceae</taxon>
    </lineage>
</organism>
<dbReference type="STRING" id="1499966.U14_00209"/>
<gene>
    <name evidence="1" type="ORF">U14_00209</name>
</gene>
<dbReference type="InterPro" id="IPR029068">
    <property type="entry name" value="Glyas_Bleomycin-R_OHBP_Dase"/>
</dbReference>
<dbReference type="EMBL" id="DF820455">
    <property type="protein sequence ID" value="GAK48992.1"/>
    <property type="molecule type" value="Genomic_DNA"/>
</dbReference>
<protein>
    <recommendedName>
        <fullName evidence="3">Glyoxalase/bleomycin resistance protein/dioxygenase</fullName>
    </recommendedName>
</protein>
<dbReference type="Proteomes" id="UP000030700">
    <property type="component" value="Unassembled WGS sequence"/>
</dbReference>
<dbReference type="AlphaFoldDB" id="A0A0S6VPT4"/>
<evidence type="ECO:0008006" key="3">
    <source>
        <dbReference type="Google" id="ProtNLM"/>
    </source>
</evidence>
<proteinExistence type="predicted"/>
<evidence type="ECO:0000313" key="2">
    <source>
        <dbReference type="Proteomes" id="UP000030700"/>
    </source>
</evidence>